<dbReference type="AlphaFoldDB" id="G8LWY6"/>
<protein>
    <recommendedName>
        <fullName evidence="4">DUF2809 domain-containing protein</fullName>
    </recommendedName>
</protein>
<reference evidence="2 3" key="2">
    <citation type="journal article" date="2012" name="Stand. Genomic Sci.">
        <title>Complete Genome Sequence of Clostridium clariflavum DSM 19732.</title>
        <authorList>
            <person name="Izquierdo J.A."/>
            <person name="Goodwin L."/>
            <person name="Davenport K.W."/>
            <person name="Teshima H."/>
            <person name="Bruce D."/>
            <person name="Detter C."/>
            <person name="Tapia R."/>
            <person name="Han S."/>
            <person name="Land M."/>
            <person name="Hauser L."/>
            <person name="Jeffries C.D."/>
            <person name="Han J."/>
            <person name="Pitluck S."/>
            <person name="Nolan M."/>
            <person name="Chen A."/>
            <person name="Huntemann M."/>
            <person name="Mavromatis K."/>
            <person name="Mikhailova N."/>
            <person name="Liolios K."/>
            <person name="Woyke T."/>
            <person name="Lynd L.R."/>
        </authorList>
    </citation>
    <scope>NUCLEOTIDE SEQUENCE [LARGE SCALE GENOMIC DNA]</scope>
    <source>
        <strain evidence="3">DSM 19732 / NBRC 101661 / EBR45</strain>
    </source>
</reference>
<reference evidence="3" key="1">
    <citation type="submission" date="2011-12" db="EMBL/GenBank/DDBJ databases">
        <title>Complete sequence of Clostridium clariflavum DSM 19732.</title>
        <authorList>
            <consortium name="US DOE Joint Genome Institute"/>
            <person name="Lucas S."/>
            <person name="Han J."/>
            <person name="Lapidus A."/>
            <person name="Cheng J.-F."/>
            <person name="Goodwin L."/>
            <person name="Pitluck S."/>
            <person name="Peters L."/>
            <person name="Teshima H."/>
            <person name="Detter J.C."/>
            <person name="Han C."/>
            <person name="Tapia R."/>
            <person name="Land M."/>
            <person name="Hauser L."/>
            <person name="Kyrpides N."/>
            <person name="Ivanova N."/>
            <person name="Pagani I."/>
            <person name="Kitzmiller T."/>
            <person name="Lynd L."/>
            <person name="Izquierdo J."/>
            <person name="Woyke T."/>
        </authorList>
    </citation>
    <scope>NUCLEOTIDE SEQUENCE [LARGE SCALE GENOMIC DNA]</scope>
    <source>
        <strain evidence="3">DSM 19732 / NBRC 101661 / EBR45</strain>
    </source>
</reference>
<evidence type="ECO:0008006" key="4">
    <source>
        <dbReference type="Google" id="ProtNLM"/>
    </source>
</evidence>
<feature type="transmembrane region" description="Helical" evidence="1">
    <location>
        <begin position="58"/>
        <end position="77"/>
    </location>
</feature>
<evidence type="ECO:0000313" key="2">
    <source>
        <dbReference type="EMBL" id="AEV67638.1"/>
    </source>
</evidence>
<evidence type="ECO:0000313" key="3">
    <source>
        <dbReference type="Proteomes" id="UP000005435"/>
    </source>
</evidence>
<dbReference type="Proteomes" id="UP000005435">
    <property type="component" value="Chromosome"/>
</dbReference>
<keyword evidence="3" id="KW-1185">Reference proteome</keyword>
<evidence type="ECO:0000256" key="1">
    <source>
        <dbReference type="SAM" id="Phobius"/>
    </source>
</evidence>
<dbReference type="EMBL" id="CP003065">
    <property type="protein sequence ID" value="AEV67638.1"/>
    <property type="molecule type" value="Genomic_DNA"/>
</dbReference>
<keyword evidence="1" id="KW-0812">Transmembrane</keyword>
<dbReference type="HOGENOM" id="CLU_133181_1_0_9"/>
<dbReference type="STRING" id="720554.Clocl_0960"/>
<keyword evidence="1" id="KW-1133">Transmembrane helix</keyword>
<keyword evidence="1" id="KW-0472">Membrane</keyword>
<feature type="transmembrane region" description="Helical" evidence="1">
    <location>
        <begin position="97"/>
        <end position="115"/>
    </location>
</feature>
<feature type="transmembrane region" description="Helical" evidence="1">
    <location>
        <begin position="7"/>
        <end position="26"/>
    </location>
</feature>
<dbReference type="KEGG" id="ccl:Clocl_0960"/>
<proteinExistence type="predicted"/>
<gene>
    <name evidence="2" type="ordered locus">Clocl_0960</name>
</gene>
<sequence precursor="true">MKVNLKYIIVFSILLAIEVFIALFVRDKIIRPFIGDILVIVLMYSFIRSIVQKTIKFLPVYLFLLAVFVEITQYFHLVDKLGLKDNKFMATVLGTSFDVKDILCYFIGSIILIFWERKLEPSLGRS</sequence>
<feature type="transmembrane region" description="Helical" evidence="1">
    <location>
        <begin position="32"/>
        <end position="51"/>
    </location>
</feature>
<name>G8LWY6_ACECE</name>
<dbReference type="InterPro" id="IPR021257">
    <property type="entry name" value="DUF2809"/>
</dbReference>
<dbReference type="RefSeq" id="WP_014254256.1">
    <property type="nucleotide sequence ID" value="NC_016627.1"/>
</dbReference>
<dbReference type="OrthoDB" id="5360192at2"/>
<accession>G8LWY6</accession>
<dbReference type="Pfam" id="PF10990">
    <property type="entry name" value="DUF2809"/>
    <property type="match status" value="1"/>
</dbReference>
<organism evidence="2 3">
    <name type="scientific">Acetivibrio clariflavus (strain DSM 19732 / NBRC 101661 / EBR45)</name>
    <name type="common">Clostridium clariflavum</name>
    <dbReference type="NCBI Taxonomy" id="720554"/>
    <lineage>
        <taxon>Bacteria</taxon>
        <taxon>Bacillati</taxon>
        <taxon>Bacillota</taxon>
        <taxon>Clostridia</taxon>
        <taxon>Eubacteriales</taxon>
        <taxon>Oscillospiraceae</taxon>
        <taxon>Acetivibrio</taxon>
    </lineage>
</organism>
<dbReference type="eggNOG" id="ENOG503314C">
    <property type="taxonomic scope" value="Bacteria"/>
</dbReference>